<evidence type="ECO:0000256" key="3">
    <source>
        <dbReference type="ARBA" id="ARBA00022553"/>
    </source>
</evidence>
<dbReference type="GO" id="GO:0004673">
    <property type="term" value="F:protein histidine kinase activity"/>
    <property type="evidence" value="ECO:0007669"/>
    <property type="project" value="UniProtKB-EC"/>
</dbReference>
<dbReference type="Gene3D" id="3.30.450.20">
    <property type="entry name" value="PAS domain"/>
    <property type="match status" value="2"/>
</dbReference>
<dbReference type="Pfam" id="PF08447">
    <property type="entry name" value="PAS_3"/>
    <property type="match status" value="2"/>
</dbReference>
<dbReference type="EMBL" id="BJYU01000005">
    <property type="protein sequence ID" value="GEO13039.1"/>
    <property type="molecule type" value="Genomic_DNA"/>
</dbReference>
<evidence type="ECO:0000256" key="1">
    <source>
        <dbReference type="ARBA" id="ARBA00000085"/>
    </source>
</evidence>
<dbReference type="SMART" id="SM00086">
    <property type="entry name" value="PAC"/>
    <property type="match status" value="2"/>
</dbReference>
<dbReference type="InterPro" id="IPR013655">
    <property type="entry name" value="PAS_fold_3"/>
</dbReference>
<evidence type="ECO:0000313" key="8">
    <source>
        <dbReference type="Proteomes" id="UP000321085"/>
    </source>
</evidence>
<keyword evidence="5" id="KW-0418">Kinase</keyword>
<evidence type="ECO:0000256" key="5">
    <source>
        <dbReference type="ARBA" id="ARBA00022777"/>
    </source>
</evidence>
<dbReference type="NCBIfam" id="TIGR00229">
    <property type="entry name" value="sensory_box"/>
    <property type="match status" value="2"/>
</dbReference>
<name>A0A512BM55_9HYPH</name>
<dbReference type="PROSITE" id="PS50113">
    <property type="entry name" value="PAC"/>
    <property type="match status" value="1"/>
</dbReference>
<dbReference type="Proteomes" id="UP000321085">
    <property type="component" value="Unassembled WGS sequence"/>
</dbReference>
<comment type="caution">
    <text evidence="7">The sequence shown here is derived from an EMBL/GenBank/DDBJ whole genome shotgun (WGS) entry which is preliminary data.</text>
</comment>
<keyword evidence="8" id="KW-1185">Reference proteome</keyword>
<keyword evidence="3" id="KW-0597">Phosphoprotein</keyword>
<organism evidence="7 8">
    <name type="scientific">Microvirga aerophila</name>
    <dbReference type="NCBI Taxonomy" id="670291"/>
    <lineage>
        <taxon>Bacteria</taxon>
        <taxon>Pseudomonadati</taxon>
        <taxon>Pseudomonadota</taxon>
        <taxon>Alphaproteobacteria</taxon>
        <taxon>Hyphomicrobiales</taxon>
        <taxon>Methylobacteriaceae</taxon>
        <taxon>Microvirga</taxon>
    </lineage>
</organism>
<dbReference type="SMART" id="SM00091">
    <property type="entry name" value="PAS"/>
    <property type="match status" value="2"/>
</dbReference>
<dbReference type="FunFam" id="3.30.450.20:FF:000099">
    <property type="entry name" value="Sensory box sensor histidine kinase"/>
    <property type="match status" value="1"/>
</dbReference>
<feature type="domain" description="PAC" evidence="6">
    <location>
        <begin position="240"/>
        <end position="292"/>
    </location>
</feature>
<dbReference type="InterPro" id="IPR001610">
    <property type="entry name" value="PAC"/>
</dbReference>
<evidence type="ECO:0000259" key="6">
    <source>
        <dbReference type="PROSITE" id="PS50113"/>
    </source>
</evidence>
<dbReference type="AlphaFoldDB" id="A0A512BM55"/>
<dbReference type="InterPro" id="IPR000014">
    <property type="entry name" value="PAS"/>
</dbReference>
<sequence length="410" mass="45674">MARLIPKMNFCLVIGGIEVMETHAIAPEEVRATLHRILLEAPFQRSPQLRAFLGYIVETSLAGRGSLLKSYSIATEALGRPEDFDPATDAIVRVKAKRLREALTRIYAQPNCNLPVRIDIPVGRYEPTFRRFQADAGNSCGPDRAFGTIPSLERLQIGSRQAKELIRSEERYRALVQASAAVEWRADADGRVTNSTGWTERTGQDAAELRSNGWLQVVHPDDRERAGQLWEEGCNSGDKVEAAFRVLHRDGNYRWMLARGIPIEQDDGSVREWIGTVTDVDDHMRAMEALRASEEQLRRVMEAARLVAWELDPATMLVTQSGAFQSLFETGSGGLAHFVSLIHEDDQARVVAALDAALERDEPFEEVFRVVRPDGSLICVSARGGMMRAKSPQEDRFIGVAYELSARNAA</sequence>
<dbReference type="InterPro" id="IPR035965">
    <property type="entry name" value="PAS-like_dom_sf"/>
</dbReference>
<keyword evidence="4" id="KW-0808">Transferase</keyword>
<dbReference type="EC" id="2.7.13.3" evidence="2"/>
<dbReference type="PANTHER" id="PTHR43304">
    <property type="entry name" value="PHYTOCHROME-LIKE PROTEIN CPH1"/>
    <property type="match status" value="1"/>
</dbReference>
<dbReference type="PANTHER" id="PTHR43304:SF1">
    <property type="entry name" value="PAC DOMAIN-CONTAINING PROTEIN"/>
    <property type="match status" value="1"/>
</dbReference>
<proteinExistence type="predicted"/>
<dbReference type="CDD" id="cd00130">
    <property type="entry name" value="PAS"/>
    <property type="match status" value="2"/>
</dbReference>
<evidence type="ECO:0000256" key="2">
    <source>
        <dbReference type="ARBA" id="ARBA00012438"/>
    </source>
</evidence>
<reference evidence="7 8" key="1">
    <citation type="submission" date="2019-07" db="EMBL/GenBank/DDBJ databases">
        <title>Whole genome shotgun sequence of Microvirga aerophila NBRC 106136.</title>
        <authorList>
            <person name="Hosoyama A."/>
            <person name="Uohara A."/>
            <person name="Ohji S."/>
            <person name="Ichikawa N."/>
        </authorList>
    </citation>
    <scope>NUCLEOTIDE SEQUENCE [LARGE SCALE GENOMIC DNA]</scope>
    <source>
        <strain evidence="7 8">NBRC 106136</strain>
    </source>
</reference>
<gene>
    <name evidence="7" type="ORF">MAE02_07350</name>
</gene>
<protein>
    <recommendedName>
        <fullName evidence="2">histidine kinase</fullName>
        <ecNumber evidence="2">2.7.13.3</ecNumber>
    </recommendedName>
</protein>
<dbReference type="InterPro" id="IPR000700">
    <property type="entry name" value="PAS-assoc_C"/>
</dbReference>
<evidence type="ECO:0000313" key="7">
    <source>
        <dbReference type="EMBL" id="GEO13039.1"/>
    </source>
</evidence>
<dbReference type="InterPro" id="IPR052162">
    <property type="entry name" value="Sensor_kinase/Photoreceptor"/>
</dbReference>
<comment type="catalytic activity">
    <reaction evidence="1">
        <text>ATP + protein L-histidine = ADP + protein N-phospho-L-histidine.</text>
        <dbReference type="EC" id="2.7.13.3"/>
    </reaction>
</comment>
<accession>A0A512BM55</accession>
<evidence type="ECO:0000256" key="4">
    <source>
        <dbReference type="ARBA" id="ARBA00022679"/>
    </source>
</evidence>
<dbReference type="SUPFAM" id="SSF55785">
    <property type="entry name" value="PYP-like sensor domain (PAS domain)"/>
    <property type="match status" value="2"/>
</dbReference>